<evidence type="ECO:0000313" key="2">
    <source>
        <dbReference type="EMBL" id="AOZ07865.1"/>
    </source>
</evidence>
<protein>
    <recommendedName>
        <fullName evidence="1">Haem-binding uptake Tiki superfamily ChaN domain-containing protein</fullName>
    </recommendedName>
</protein>
<name>A0ABN4TQB1_9BURK</name>
<feature type="domain" description="Haem-binding uptake Tiki superfamily ChaN" evidence="1">
    <location>
        <begin position="26"/>
        <end position="227"/>
    </location>
</feature>
<accession>A0ABN4TQB1</accession>
<dbReference type="SUPFAM" id="SSF159501">
    <property type="entry name" value="EreA/ChaN-like"/>
    <property type="match status" value="1"/>
</dbReference>
<evidence type="ECO:0000313" key="3">
    <source>
        <dbReference type="Proteomes" id="UP000177515"/>
    </source>
</evidence>
<sequence>MAAFGGLALLGGCAGVSPQAVAGDVAQQFQGKTYVLLGEVHDNADGQKRRRMALVDALAAGWRPALAMEQFDRERQADIERARRERPGDAAYLVAQAGGKGWDWALYTPVVGLALQFDLPLLAANLSRDDAQRIVRGGLGEVFSASEQRRLGLDRPLPRDLVRAQTAVLDAGHCGRFPEAMLPGMLAAQAARDAVMADVLRAQAARGAVLIAGNGHVRRDLGVPRWLGAAAGEIYSVGYLEDAGPGEAGAYDRVVLVPAQARPDPCRDVAPMPARSAS</sequence>
<organism evidence="2 3">
    <name type="scientific">Cupriavidus malaysiensis</name>
    <dbReference type="NCBI Taxonomy" id="367825"/>
    <lineage>
        <taxon>Bacteria</taxon>
        <taxon>Pseudomonadati</taxon>
        <taxon>Pseudomonadota</taxon>
        <taxon>Betaproteobacteria</taxon>
        <taxon>Burkholderiales</taxon>
        <taxon>Burkholderiaceae</taxon>
        <taxon>Cupriavidus</taxon>
    </lineage>
</organism>
<dbReference type="EMBL" id="CP017754">
    <property type="protein sequence ID" value="AOZ07865.1"/>
    <property type="molecule type" value="Genomic_DNA"/>
</dbReference>
<dbReference type="Pfam" id="PF04187">
    <property type="entry name" value="Cofac_haem_bdg"/>
    <property type="match status" value="1"/>
</dbReference>
<dbReference type="Proteomes" id="UP000177515">
    <property type="component" value="Chromosome 1"/>
</dbReference>
<dbReference type="Gene3D" id="3.40.50.11550">
    <property type="match status" value="2"/>
</dbReference>
<proteinExistence type="predicted"/>
<reference evidence="2 3" key="1">
    <citation type="submission" date="2016-10" db="EMBL/GenBank/DDBJ databases">
        <title>Complete genome sequences of three Cupriavidus strains isolated from various Malaysian environments.</title>
        <authorList>
            <person name="Abdullah A.A.-A."/>
            <person name="Shafie N.A.H."/>
            <person name="Lau N.S."/>
        </authorList>
    </citation>
    <scope>NUCLEOTIDE SEQUENCE [LARGE SCALE GENOMIC DNA]</scope>
    <source>
        <strain evidence="2 3">USMAA1020</strain>
    </source>
</reference>
<keyword evidence="3" id="KW-1185">Reference proteome</keyword>
<dbReference type="CDD" id="cd14727">
    <property type="entry name" value="ChanN-like"/>
    <property type="match status" value="1"/>
</dbReference>
<evidence type="ECO:0000259" key="1">
    <source>
        <dbReference type="Pfam" id="PF04187"/>
    </source>
</evidence>
<gene>
    <name evidence="2" type="ORF">BKK80_01055</name>
</gene>
<dbReference type="InterPro" id="IPR007314">
    <property type="entry name" value="Cofac_haem-bd_dom"/>
</dbReference>